<reference evidence="2 4" key="1">
    <citation type="submission" date="2018-04" db="EMBL/GenBank/DDBJ databases">
        <title>Whole genome sequencing of Hypsizygus marmoreus.</title>
        <authorList>
            <person name="Choi I.-G."/>
            <person name="Min B."/>
            <person name="Kim J.-G."/>
            <person name="Kim S."/>
            <person name="Oh Y.-L."/>
            <person name="Kong W.-S."/>
            <person name="Park H."/>
            <person name="Jeong J."/>
            <person name="Song E.-S."/>
        </authorList>
    </citation>
    <scope>NUCLEOTIDE SEQUENCE [LARGE SCALE GENOMIC DNA]</scope>
    <source>
        <strain evidence="2 4">51987-8</strain>
    </source>
</reference>
<name>A0A369K7Y5_HYPMA</name>
<gene>
    <name evidence="2" type="ORF">Hypma_005884</name>
    <name evidence="3" type="ORF">Hypma_005888</name>
</gene>
<sequence>MAPAHQMTSHRAPSHQIPSSTSSAPIRHFPVPSPHHVLTSLPSNNFPPCSQPSNPVVNVLRAHQTLFRAFSPSRVDFPPIKRLPTALPAIKPRRQRPPRPPNTFPRIYSYQMLPHAPPQPSDIVRIVLHSDQTLSNTPSYIEI</sequence>
<evidence type="ECO:0000313" key="2">
    <source>
        <dbReference type="EMBL" id="RDB30729.1"/>
    </source>
</evidence>
<keyword evidence="4" id="KW-1185">Reference proteome</keyword>
<organism evidence="2 4">
    <name type="scientific">Hypsizygus marmoreus</name>
    <name type="common">White beech mushroom</name>
    <name type="synonym">Agaricus marmoreus</name>
    <dbReference type="NCBI Taxonomy" id="39966"/>
    <lineage>
        <taxon>Eukaryota</taxon>
        <taxon>Fungi</taxon>
        <taxon>Dikarya</taxon>
        <taxon>Basidiomycota</taxon>
        <taxon>Agaricomycotina</taxon>
        <taxon>Agaricomycetes</taxon>
        <taxon>Agaricomycetidae</taxon>
        <taxon>Agaricales</taxon>
        <taxon>Tricholomatineae</taxon>
        <taxon>Lyophyllaceae</taxon>
        <taxon>Hypsizygus</taxon>
    </lineage>
</organism>
<dbReference type="AlphaFoldDB" id="A0A369K7Y5"/>
<evidence type="ECO:0000313" key="3">
    <source>
        <dbReference type="EMBL" id="RDB30737.1"/>
    </source>
</evidence>
<proteinExistence type="predicted"/>
<feature type="region of interest" description="Disordered" evidence="1">
    <location>
        <begin position="1"/>
        <end position="37"/>
    </location>
</feature>
<dbReference type="EMBL" id="LUEZ02000004">
    <property type="protein sequence ID" value="RDB30729.1"/>
    <property type="molecule type" value="Genomic_DNA"/>
</dbReference>
<dbReference type="InParanoid" id="A0A369K7Y5"/>
<evidence type="ECO:0000313" key="4">
    <source>
        <dbReference type="Proteomes" id="UP000076154"/>
    </source>
</evidence>
<accession>A0A369K7Y5</accession>
<comment type="caution">
    <text evidence="2">The sequence shown here is derived from an EMBL/GenBank/DDBJ whole genome shotgun (WGS) entry which is preliminary data.</text>
</comment>
<dbReference type="Proteomes" id="UP000076154">
    <property type="component" value="Unassembled WGS sequence"/>
</dbReference>
<evidence type="ECO:0000256" key="1">
    <source>
        <dbReference type="SAM" id="MobiDB-lite"/>
    </source>
</evidence>
<dbReference type="EMBL" id="LUEZ02000004">
    <property type="protein sequence ID" value="RDB30737.1"/>
    <property type="molecule type" value="Genomic_DNA"/>
</dbReference>
<protein>
    <submittedName>
        <fullName evidence="2">Uncharacterized protein</fullName>
    </submittedName>
</protein>
<feature type="compositionally biased region" description="Polar residues" evidence="1">
    <location>
        <begin position="1"/>
        <end position="24"/>
    </location>
</feature>